<dbReference type="AlphaFoldDB" id="A0A6A0H9V4"/>
<evidence type="ECO:0000256" key="1">
    <source>
        <dbReference type="SAM" id="MobiDB-lite"/>
    </source>
</evidence>
<reference evidence="2" key="3">
    <citation type="submission" date="2019-06" db="EMBL/GenBank/DDBJ databases">
        <authorList>
            <person name="Poynton C."/>
            <person name="Hasenbein S."/>
            <person name="Benoit J.B."/>
            <person name="Sepulveda M.S."/>
            <person name="Poelchau M.F."/>
            <person name="Murali S.C."/>
            <person name="Chen S."/>
            <person name="Glastad K.M."/>
            <person name="Werren J.H."/>
            <person name="Vineis J.H."/>
            <person name="Bowen J.L."/>
            <person name="Friedrich M."/>
            <person name="Jones J."/>
            <person name="Robertson H.M."/>
            <person name="Feyereisen R."/>
            <person name="Mechler-Hickson A."/>
            <person name="Mathers N."/>
            <person name="Lee C.E."/>
            <person name="Colbourne J.K."/>
            <person name="Biales A."/>
            <person name="Johnston J.S."/>
            <person name="Wellborn G.A."/>
            <person name="Rosendale A.J."/>
            <person name="Cridge A.G."/>
            <person name="Munoz-Torres M.C."/>
            <person name="Bain P.A."/>
            <person name="Manny A.R."/>
            <person name="Major K.M."/>
            <person name="Lambert F.N."/>
            <person name="Vulpe C.D."/>
            <person name="Tuck P."/>
            <person name="Blalock B.J."/>
            <person name="Lin Y.-Y."/>
            <person name="Smith M.E."/>
            <person name="Ochoa-Acuna H."/>
            <person name="Chen M.-J.M."/>
            <person name="Childers C.P."/>
            <person name="Qu J."/>
            <person name="Dugan S."/>
            <person name="Lee S.L."/>
            <person name="Chao H."/>
            <person name="Dinh H."/>
            <person name="Han Y."/>
            <person name="Doddapaneni H."/>
            <person name="Worley K.C."/>
            <person name="Muzny D.M."/>
            <person name="Gibbs R.A."/>
            <person name="Richards S."/>
        </authorList>
    </citation>
    <scope>NUCLEOTIDE SEQUENCE</scope>
    <source>
        <strain evidence="2">HAZT.00-mixed</strain>
        <tissue evidence="2">Whole organism</tissue>
    </source>
</reference>
<reference evidence="2" key="2">
    <citation type="journal article" date="2018" name="Environ. Sci. Technol.">
        <title>The Toxicogenome of Hyalella azteca: A Model for Sediment Ecotoxicology and Evolutionary Toxicology.</title>
        <authorList>
            <person name="Poynton H.C."/>
            <person name="Hasenbein S."/>
            <person name="Benoit J.B."/>
            <person name="Sepulveda M.S."/>
            <person name="Poelchau M.F."/>
            <person name="Hughes D.S.T."/>
            <person name="Murali S.C."/>
            <person name="Chen S."/>
            <person name="Glastad K.M."/>
            <person name="Goodisman M.A.D."/>
            <person name="Werren J.H."/>
            <person name="Vineis J.H."/>
            <person name="Bowen J.L."/>
            <person name="Friedrich M."/>
            <person name="Jones J."/>
            <person name="Robertson H.M."/>
            <person name="Feyereisen R."/>
            <person name="Mechler-Hickson A."/>
            <person name="Mathers N."/>
            <person name="Lee C.E."/>
            <person name="Colbourne J.K."/>
            <person name="Biales A."/>
            <person name="Johnston J.S."/>
            <person name="Wellborn G.A."/>
            <person name="Rosendale A.J."/>
            <person name="Cridge A.G."/>
            <person name="Munoz-Torres M.C."/>
            <person name="Bain P.A."/>
            <person name="Manny A.R."/>
            <person name="Major K.M."/>
            <person name="Lambert F.N."/>
            <person name="Vulpe C.D."/>
            <person name="Tuck P."/>
            <person name="Blalock B.J."/>
            <person name="Lin Y.Y."/>
            <person name="Smith M.E."/>
            <person name="Ochoa-Acuna H."/>
            <person name="Chen M.M."/>
            <person name="Childers C.P."/>
            <person name="Qu J."/>
            <person name="Dugan S."/>
            <person name="Lee S.L."/>
            <person name="Chao H."/>
            <person name="Dinh H."/>
            <person name="Han Y."/>
            <person name="Doddapaneni H."/>
            <person name="Worley K.C."/>
            <person name="Muzny D.M."/>
            <person name="Gibbs R.A."/>
            <person name="Richards S."/>
        </authorList>
    </citation>
    <scope>NUCLEOTIDE SEQUENCE</scope>
    <source>
        <strain evidence="2">HAZT.00-mixed</strain>
        <tissue evidence="2">Whole organism</tissue>
    </source>
</reference>
<gene>
    <name evidence="2" type="ORF">HAZT_HAZT012191</name>
</gene>
<protein>
    <submittedName>
        <fullName evidence="2">Uncharacterized protein</fullName>
    </submittedName>
</protein>
<organism evidence="2">
    <name type="scientific">Hyalella azteca</name>
    <name type="common">Amphipod</name>
    <dbReference type="NCBI Taxonomy" id="294128"/>
    <lineage>
        <taxon>Eukaryota</taxon>
        <taxon>Metazoa</taxon>
        <taxon>Ecdysozoa</taxon>
        <taxon>Arthropoda</taxon>
        <taxon>Crustacea</taxon>
        <taxon>Multicrustacea</taxon>
        <taxon>Malacostraca</taxon>
        <taxon>Eumalacostraca</taxon>
        <taxon>Peracarida</taxon>
        <taxon>Amphipoda</taxon>
        <taxon>Senticaudata</taxon>
        <taxon>Talitrida</taxon>
        <taxon>Talitroidea</taxon>
        <taxon>Hyalellidae</taxon>
        <taxon>Hyalella</taxon>
    </lineage>
</organism>
<feature type="region of interest" description="Disordered" evidence="1">
    <location>
        <begin position="23"/>
        <end position="55"/>
    </location>
</feature>
<dbReference type="Proteomes" id="UP000711488">
    <property type="component" value="Unassembled WGS sequence"/>
</dbReference>
<sequence length="55" mass="6245">MRRTRRPRRCWWATLRTSCRASRRPYAPLRPPASKYAQTPASGYAGYASSPGTDT</sequence>
<reference evidence="2" key="1">
    <citation type="submission" date="2014-08" db="EMBL/GenBank/DDBJ databases">
        <authorList>
            <person name="Murali S."/>
            <person name="Richards S."/>
            <person name="Bandaranaike D."/>
            <person name="Bellair M."/>
            <person name="Blankenburg K."/>
            <person name="Chao H."/>
            <person name="Dinh H."/>
            <person name="Doddapaneni H."/>
            <person name="Dugan-Rocha S."/>
            <person name="Elkadiri S."/>
            <person name="Gnanaolivu R."/>
            <person name="Hughes D."/>
            <person name="Lee S."/>
            <person name="Li M."/>
            <person name="Ming W."/>
            <person name="Munidasa M."/>
            <person name="Muniz J."/>
            <person name="Nguyen L."/>
            <person name="Osuji N."/>
            <person name="Pu L.-L."/>
            <person name="Puazo M."/>
            <person name="Skinner E."/>
            <person name="Qu C."/>
            <person name="Quiroz J."/>
            <person name="Raj R."/>
            <person name="Weissenberger G."/>
            <person name="Xin Y."/>
            <person name="Zou X."/>
            <person name="Han Y."/>
            <person name="Worley K."/>
            <person name="Muzny D."/>
            <person name="Gibbs R."/>
        </authorList>
    </citation>
    <scope>NUCLEOTIDE SEQUENCE</scope>
    <source>
        <strain evidence="2">HAZT.00-mixed</strain>
        <tissue evidence="2">Whole organism</tissue>
    </source>
</reference>
<accession>A0A6A0H9V4</accession>
<feature type="non-terminal residue" evidence="2">
    <location>
        <position position="55"/>
    </location>
</feature>
<name>A0A6A0H9V4_HYAAZ</name>
<proteinExistence type="predicted"/>
<dbReference type="EMBL" id="JQDR03005034">
    <property type="protein sequence ID" value="KAA0201775.1"/>
    <property type="molecule type" value="Genomic_DNA"/>
</dbReference>
<comment type="caution">
    <text evidence="2">The sequence shown here is derived from an EMBL/GenBank/DDBJ whole genome shotgun (WGS) entry which is preliminary data.</text>
</comment>
<evidence type="ECO:0000313" key="2">
    <source>
        <dbReference type="EMBL" id="KAA0201775.1"/>
    </source>
</evidence>